<reference evidence="1" key="1">
    <citation type="submission" date="2014-05" db="EMBL/GenBank/DDBJ databases">
        <authorList>
            <person name="Chronopoulou M."/>
        </authorList>
    </citation>
    <scope>NUCLEOTIDE SEQUENCE</scope>
    <source>
        <tissue evidence="1">Whole organism</tissue>
    </source>
</reference>
<organism evidence="1">
    <name type="scientific">Lepeophtheirus salmonis</name>
    <name type="common">Salmon louse</name>
    <name type="synonym">Caligus salmonis</name>
    <dbReference type="NCBI Taxonomy" id="72036"/>
    <lineage>
        <taxon>Eukaryota</taxon>
        <taxon>Metazoa</taxon>
        <taxon>Ecdysozoa</taxon>
        <taxon>Arthropoda</taxon>
        <taxon>Crustacea</taxon>
        <taxon>Multicrustacea</taxon>
        <taxon>Hexanauplia</taxon>
        <taxon>Copepoda</taxon>
        <taxon>Siphonostomatoida</taxon>
        <taxon>Caligidae</taxon>
        <taxon>Lepeophtheirus</taxon>
    </lineage>
</organism>
<accession>A0A0K2UQ22</accession>
<evidence type="ECO:0000313" key="1">
    <source>
        <dbReference type="EMBL" id="CDW39962.1"/>
    </source>
</evidence>
<proteinExistence type="predicted"/>
<sequence>MEDVDTAMTRSPVKSIRCVKDLGKGSNVRSHQQLPSASTKGIRVKRDHKLFTWMYIYILCKQATFLVRLPSTLTIPFGRIGEESMCYPQCWGSYFKNVIYFILQVTCI</sequence>
<dbReference type="AlphaFoldDB" id="A0A0K2UQ22"/>
<protein>
    <submittedName>
        <fullName evidence="1">Uncharacterized protein</fullName>
    </submittedName>
</protein>
<name>A0A0K2UQ22_LEPSM</name>
<dbReference type="EMBL" id="HACA01022601">
    <property type="protein sequence ID" value="CDW39962.1"/>
    <property type="molecule type" value="Transcribed_RNA"/>
</dbReference>